<accession>A0A1S1V8N9</accession>
<dbReference type="AlphaFoldDB" id="A0A1S1V8N9"/>
<sequence length="233" mass="26927">MKNMRLKFIKRGNMIYISHLDLMRFFQRTFRRAGIMLRHTEGFNPQPKMSFATALALGTSSDGEYMDVELDSDISSEALLEKLNENLSEDIKIVKVAEREGKESIMSLIEWGQYVVKVVPNSEYILEEVQKKLDSFLKLEEVIEHKEKKKKNKVTTREVNIRPNIKRVDLMTVENGEIMMNMFLKTGSNGNLKPEVVVAKLVEYADMDLDLESVKVHRVDLFVERDGKIVTPI</sequence>
<gene>
    <name evidence="2" type="ORF">EUAN_10710</name>
</gene>
<evidence type="ECO:0000313" key="2">
    <source>
        <dbReference type="EMBL" id="OHW62507.1"/>
    </source>
</evidence>
<keyword evidence="3" id="KW-1185">Reference proteome</keyword>
<dbReference type="Pfam" id="PF10105">
    <property type="entry name" value="DUF2344"/>
    <property type="match status" value="1"/>
</dbReference>
<organism evidence="2 3">
    <name type="scientific">Andreesenia angusta</name>
    <dbReference type="NCBI Taxonomy" id="39480"/>
    <lineage>
        <taxon>Bacteria</taxon>
        <taxon>Bacillati</taxon>
        <taxon>Bacillota</taxon>
        <taxon>Tissierellia</taxon>
        <taxon>Tissierellales</taxon>
        <taxon>Gottschalkiaceae</taxon>
        <taxon>Andreesenia</taxon>
    </lineage>
</organism>
<dbReference type="RefSeq" id="WP_071062434.1">
    <property type="nucleotide sequence ID" value="NZ_MKIE01000003.1"/>
</dbReference>
<dbReference type="EMBL" id="MKIE01000003">
    <property type="protein sequence ID" value="OHW62507.1"/>
    <property type="molecule type" value="Genomic_DNA"/>
</dbReference>
<proteinExistence type="predicted"/>
<comment type="caution">
    <text evidence="2">The sequence shown here is derived from an EMBL/GenBank/DDBJ whole genome shotgun (WGS) entry which is preliminary data.</text>
</comment>
<dbReference type="NCBIfam" id="TIGR03936">
    <property type="entry name" value="sam_1_link_chp"/>
    <property type="match status" value="1"/>
</dbReference>
<protein>
    <recommendedName>
        <fullName evidence="1">DUF2344 domain-containing protein</fullName>
    </recommendedName>
</protein>
<reference evidence="2 3" key="1">
    <citation type="submission" date="2016-09" db="EMBL/GenBank/DDBJ databases">
        <title>Genome sequence of Eubacterium angustum.</title>
        <authorList>
            <person name="Poehlein A."/>
            <person name="Daniel R."/>
        </authorList>
    </citation>
    <scope>NUCLEOTIDE SEQUENCE [LARGE SCALE GENOMIC DNA]</scope>
    <source>
        <strain evidence="2 3">DSM 1989</strain>
    </source>
</reference>
<dbReference type="STRING" id="39480.EUAN_10710"/>
<feature type="domain" description="DUF2344" evidence="1">
    <location>
        <begin position="4"/>
        <end position="194"/>
    </location>
</feature>
<dbReference type="InterPro" id="IPR018768">
    <property type="entry name" value="DUF2344"/>
</dbReference>
<name>A0A1S1V8N9_9FIRM</name>
<evidence type="ECO:0000259" key="1">
    <source>
        <dbReference type="Pfam" id="PF10105"/>
    </source>
</evidence>
<dbReference type="Proteomes" id="UP000180254">
    <property type="component" value="Unassembled WGS sequence"/>
</dbReference>
<evidence type="ECO:0000313" key="3">
    <source>
        <dbReference type="Proteomes" id="UP000180254"/>
    </source>
</evidence>